<comment type="caution">
    <text evidence="1">The sequence shown here is derived from an EMBL/GenBank/DDBJ whole genome shotgun (WGS) entry which is preliminary data.</text>
</comment>
<protein>
    <submittedName>
        <fullName evidence="1">Uncharacterized protein</fullName>
    </submittedName>
</protein>
<dbReference type="Proteomes" id="UP000077659">
    <property type="component" value="Unassembled WGS sequence"/>
</dbReference>
<accession>A0A1A9MBM9</accession>
<reference evidence="1 2" key="1">
    <citation type="submission" date="2016-05" db="EMBL/GenBank/DDBJ databases">
        <title>Pathogenic, phenotypic and molecular characterisation of Xanthomonas nasturtii sp. nov. and Xanthomonas floridensis sp. nov., new species of Xanthomonas associated with watercress production in Florida.</title>
        <authorList>
            <person name="Vicente J.G."/>
            <person name="Rothwell S."/>
            <person name="Holub E.B."/>
            <person name="Studholme D.J."/>
        </authorList>
    </citation>
    <scope>NUCLEOTIDE SEQUENCE [LARGE SCALE GENOMIC DNA]</scope>
    <source>
        <strain evidence="1 2">WHRI 8848</strain>
    </source>
</reference>
<dbReference type="EMBL" id="LXNG01000014">
    <property type="protein sequence ID" value="OAG67695.1"/>
    <property type="molecule type" value="Genomic_DNA"/>
</dbReference>
<gene>
    <name evidence="1" type="ORF">A7D17_16025</name>
</gene>
<organism evidence="1 2">
    <name type="scientific">Xanthomonas floridensis</name>
    <dbReference type="NCBI Taxonomy" id="1843580"/>
    <lineage>
        <taxon>Bacteria</taxon>
        <taxon>Pseudomonadati</taxon>
        <taxon>Pseudomonadota</taxon>
        <taxon>Gammaproteobacteria</taxon>
        <taxon>Lysobacterales</taxon>
        <taxon>Lysobacteraceae</taxon>
        <taxon>Xanthomonas</taxon>
    </lineage>
</organism>
<evidence type="ECO:0000313" key="2">
    <source>
        <dbReference type="Proteomes" id="UP000077659"/>
    </source>
</evidence>
<proteinExistence type="predicted"/>
<name>A0A1A9MBM9_9XANT</name>
<evidence type="ECO:0000313" key="1">
    <source>
        <dbReference type="EMBL" id="OAG67695.1"/>
    </source>
</evidence>
<dbReference type="AlphaFoldDB" id="A0A1A9MBM9"/>
<sequence length="78" mass="7634">MFSSFCGSGGTAGQTVGFTTCPHPPNPAKLGVTASNSSRNARVVVSIDLILSGSGLVTGLLHCSGLLVFSGPGGLLTG</sequence>